<dbReference type="Proteomes" id="UP000033483">
    <property type="component" value="Unassembled WGS sequence"/>
</dbReference>
<keyword evidence="7 8" id="KW-0802">TPR repeat</keyword>
<evidence type="ECO:0000256" key="5">
    <source>
        <dbReference type="ARBA" id="ARBA00022679"/>
    </source>
</evidence>
<dbReference type="SMART" id="SM00028">
    <property type="entry name" value="TPR"/>
    <property type="match status" value="5"/>
</dbReference>
<dbReference type="FunFam" id="3.40.50.2000:FF:000110">
    <property type="entry name" value="UDP-N-acetylglucosaminyltransferase protein"/>
    <property type="match status" value="1"/>
</dbReference>
<dbReference type="PROSITE" id="PS50005">
    <property type="entry name" value="TPR"/>
    <property type="match status" value="2"/>
</dbReference>
<comment type="caution">
    <text evidence="10">The sequence shown here is derived from an EMBL/GenBank/DDBJ whole genome shotgun (WGS) entry which is preliminary data.</text>
</comment>
<dbReference type="GO" id="GO:0006493">
    <property type="term" value="P:protein O-linked glycosylation"/>
    <property type="evidence" value="ECO:0007669"/>
    <property type="project" value="TreeGrafter"/>
</dbReference>
<feature type="domain" description="O-GlcNAc transferase C-terminal" evidence="9">
    <location>
        <begin position="614"/>
        <end position="858"/>
    </location>
</feature>
<dbReference type="Gene3D" id="3.40.50.11380">
    <property type="match status" value="1"/>
</dbReference>
<feature type="repeat" description="TPR" evidence="8">
    <location>
        <begin position="418"/>
        <end position="451"/>
    </location>
</feature>
<dbReference type="OrthoDB" id="421121at2759"/>
<dbReference type="InterPro" id="IPR029489">
    <property type="entry name" value="OGT/SEC/SPY_C"/>
</dbReference>
<evidence type="ECO:0000256" key="6">
    <source>
        <dbReference type="ARBA" id="ARBA00022737"/>
    </source>
</evidence>
<evidence type="ECO:0000313" key="10">
    <source>
        <dbReference type="EMBL" id="KKA28585.1"/>
    </source>
</evidence>
<feature type="domain" description="O-GlcNAc transferase C-terminal" evidence="9">
    <location>
        <begin position="868"/>
        <end position="1040"/>
    </location>
</feature>
<proteinExistence type="inferred from homology"/>
<evidence type="ECO:0000256" key="7">
    <source>
        <dbReference type="ARBA" id="ARBA00022803"/>
    </source>
</evidence>
<comment type="pathway">
    <text evidence="1">Protein modification; protein glycosylation.</text>
</comment>
<name>A0A0F4ZEE0_9PEZI</name>
<dbReference type="Pfam" id="PF13374">
    <property type="entry name" value="TPR_10"/>
    <property type="match status" value="1"/>
</dbReference>
<evidence type="ECO:0000256" key="2">
    <source>
        <dbReference type="ARBA" id="ARBA00005386"/>
    </source>
</evidence>
<dbReference type="Gene3D" id="1.25.40.10">
    <property type="entry name" value="Tetratricopeptide repeat domain"/>
    <property type="match status" value="3"/>
</dbReference>
<evidence type="ECO:0000256" key="1">
    <source>
        <dbReference type="ARBA" id="ARBA00004922"/>
    </source>
</evidence>
<dbReference type="Pfam" id="PF13844">
    <property type="entry name" value="Glyco_transf_41"/>
    <property type="match status" value="2"/>
</dbReference>
<dbReference type="Pfam" id="PF13181">
    <property type="entry name" value="TPR_8"/>
    <property type="match status" value="2"/>
</dbReference>
<accession>A0A0F4ZEE0</accession>
<protein>
    <recommendedName>
        <fullName evidence="3">protein O-GlcNAc transferase</fullName>
        <ecNumber evidence="3">2.4.1.255</ecNumber>
    </recommendedName>
</protein>
<dbReference type="Gene3D" id="3.40.50.2000">
    <property type="entry name" value="Glycogen Phosphorylase B"/>
    <property type="match status" value="1"/>
</dbReference>
<dbReference type="SUPFAM" id="SSF48452">
    <property type="entry name" value="TPR-like"/>
    <property type="match status" value="2"/>
</dbReference>
<keyword evidence="5" id="KW-0808">Transferase</keyword>
<evidence type="ECO:0000259" key="9">
    <source>
        <dbReference type="Pfam" id="PF13844"/>
    </source>
</evidence>
<evidence type="ECO:0000256" key="8">
    <source>
        <dbReference type="PROSITE-ProRule" id="PRU00339"/>
    </source>
</evidence>
<evidence type="ECO:0000313" key="11">
    <source>
        <dbReference type="Proteomes" id="UP000033483"/>
    </source>
</evidence>
<evidence type="ECO:0000256" key="3">
    <source>
        <dbReference type="ARBA" id="ARBA00011970"/>
    </source>
</evidence>
<evidence type="ECO:0000256" key="4">
    <source>
        <dbReference type="ARBA" id="ARBA00022676"/>
    </source>
</evidence>
<feature type="repeat" description="TPR" evidence="8">
    <location>
        <begin position="44"/>
        <end position="77"/>
    </location>
</feature>
<dbReference type="EC" id="2.4.1.255" evidence="3"/>
<dbReference type="AlphaFoldDB" id="A0A0F4ZEE0"/>
<dbReference type="GO" id="GO:0097363">
    <property type="term" value="F:protein O-acetylglucosaminyltransferase activity"/>
    <property type="evidence" value="ECO:0007669"/>
    <property type="project" value="UniProtKB-EC"/>
</dbReference>
<gene>
    <name evidence="10" type="ORF">TD95_004727</name>
</gene>
<sequence length="1098" mass="122111">MAATHAATTQPFLSQHVISSPTNEARSALSSLTSVCEQSGWKWVDGMILGGCLYFGLERYEEAIDWFQRAVSVDSNRVEAISNLAVTMYTLGRVSDAELHWVKALQMSPDYLDSAEHLVGLIYNRRPKEAVEVIDYVQRALKISNESQPSLSVSGFSQSPSGYSVPGCDNGRLISLIHAKGSLLYSLKNTKYALEAFEEAVLISTAQRGGSIYRLVHDIQHALSSFCGTRFGSGDTPSGPLLLPEKARQTATMVFPPNGQLPGLQLVPDGTPRKAAIHTTSSSLLSLAKILQDSLSSGASLGQQPIGVGDILALYYLSLSLQESPSTANNVGILLATIQQPVTDQAMRTNNFPTTTVPGITPGSGLSFALAYYEYGLRLDPQHVHLHTNLGSLLKDIGQLDMAIRVYEKAVLCDGSFDIALTNLANAVKDRGRIQEAIGYYKRAVAANPSFAEAVCGLFTALSSVCDWRGRGGAMLENFHYDRWHVNEEGYLLDGRDQGEGSGLAQQVADIVRKQLDDASKWGSGVINESLVTYFASFIARLLRKPQSTAEIASKIRKISGSPFEGSQIIRLIERVSRVAMWHRYTDRKNGLERDFEVYSRLRVPTSLTVPVTPTVLPFHTFTCPIGPADVRMISQRNAMRISCSTLRAPWIPMTGFTPPLPPSPQLIIGYVSSDFNNHPLAHLMQSVFGFHDITKFKAICYATTASDKSIHRQKIEKEAPVFRDVSTWSSEQLTRQISADGVHILVNLNGYTRGARNDVFAARPAPIQMSFMGFAGTMGAEWCDYLLADELAVPKHTLRPSRDNSTVDAVFHDENDQPTGQWIYSENLVFCRDTFFCCDHAQSAPASEKSVTWEQEQKRRWAMRQHMFPSLADDAIIMGNFNQLYKIDPTTFRTWLRILTQCPKAVLWLLRFPELGEANLKRTAELWAGADVAKRIIFTDVAQKQQHIFRARILDIFLDTAECNAHTTAADILWSSTPLITLPRYPYKMCSRMASSILSGALPKTEEGRRAAEELTVQSEDEYERTAVRLVNSLRYQKTEEGDMIGVGRLAELRCLLFQNKWSCGLFDTRRWVRDLEKAYTLAWDKWEKGESGDISL</sequence>
<organism evidence="10 11">
    <name type="scientific">Thielaviopsis punctulata</name>
    <dbReference type="NCBI Taxonomy" id="72032"/>
    <lineage>
        <taxon>Eukaryota</taxon>
        <taxon>Fungi</taxon>
        <taxon>Dikarya</taxon>
        <taxon>Ascomycota</taxon>
        <taxon>Pezizomycotina</taxon>
        <taxon>Sordariomycetes</taxon>
        <taxon>Hypocreomycetidae</taxon>
        <taxon>Microascales</taxon>
        <taxon>Ceratocystidaceae</taxon>
        <taxon>Thielaviopsis</taxon>
    </lineage>
</organism>
<keyword evidence="11" id="KW-1185">Reference proteome</keyword>
<keyword evidence="4" id="KW-0328">Glycosyltransferase</keyword>
<dbReference type="FunFam" id="1.25.40.10:FF:000552">
    <property type="entry name" value="UDP-N-acetylglucosaminyltransferase (AFU_orthologue AFUA_1G03380)"/>
    <property type="match status" value="1"/>
</dbReference>
<dbReference type="PANTHER" id="PTHR44998">
    <property type="match status" value="1"/>
</dbReference>
<reference evidence="10 11" key="1">
    <citation type="submission" date="2015-03" db="EMBL/GenBank/DDBJ databases">
        <authorList>
            <person name="Radwan O."/>
            <person name="Al-Naeli F.A."/>
            <person name="Rendon G.A."/>
            <person name="Fields C."/>
        </authorList>
    </citation>
    <scope>NUCLEOTIDE SEQUENCE [LARGE SCALE GENOMIC DNA]</scope>
    <source>
        <strain evidence="10">CR-DP1</strain>
    </source>
</reference>
<dbReference type="EMBL" id="LAEV01001273">
    <property type="protein sequence ID" value="KKA28585.1"/>
    <property type="molecule type" value="Genomic_DNA"/>
</dbReference>
<dbReference type="PANTHER" id="PTHR44998:SF1">
    <property type="entry name" value="UDP-N-ACETYLGLUCOSAMINE--PEPTIDE N-ACETYLGLUCOSAMINYLTRANSFERASE 110 KDA SUBUNIT"/>
    <property type="match status" value="1"/>
</dbReference>
<dbReference type="FunFam" id="3.40.50.11380:FF:000004">
    <property type="entry name" value="UDP-N-acetylglucosaminyltransferase (AFU_orthologue AFUA_1G03380)"/>
    <property type="match status" value="1"/>
</dbReference>
<dbReference type="InterPro" id="IPR011990">
    <property type="entry name" value="TPR-like_helical_dom_sf"/>
</dbReference>
<comment type="similarity">
    <text evidence="2">Belongs to the glycosyltransferase 41 family. O-GlcNAc transferase subfamily.</text>
</comment>
<keyword evidence="6" id="KW-0677">Repeat</keyword>
<dbReference type="InterPro" id="IPR019734">
    <property type="entry name" value="TPR_rpt"/>
</dbReference>